<accession>A0A0A9FPC4</accession>
<dbReference type="AlphaFoldDB" id="A0A0A9FPC4"/>
<organism evidence="2">
    <name type="scientific">Arundo donax</name>
    <name type="common">Giant reed</name>
    <name type="synonym">Donax arundinaceus</name>
    <dbReference type="NCBI Taxonomy" id="35708"/>
    <lineage>
        <taxon>Eukaryota</taxon>
        <taxon>Viridiplantae</taxon>
        <taxon>Streptophyta</taxon>
        <taxon>Embryophyta</taxon>
        <taxon>Tracheophyta</taxon>
        <taxon>Spermatophyta</taxon>
        <taxon>Magnoliopsida</taxon>
        <taxon>Liliopsida</taxon>
        <taxon>Poales</taxon>
        <taxon>Poaceae</taxon>
        <taxon>PACMAD clade</taxon>
        <taxon>Arundinoideae</taxon>
        <taxon>Arundineae</taxon>
        <taxon>Arundo</taxon>
    </lineage>
</organism>
<reference evidence="2" key="1">
    <citation type="submission" date="2014-09" db="EMBL/GenBank/DDBJ databases">
        <authorList>
            <person name="Magalhaes I.L.F."/>
            <person name="Oliveira U."/>
            <person name="Santos F.R."/>
            <person name="Vidigal T.H.D.A."/>
            <person name="Brescovit A.D."/>
            <person name="Santos A.J."/>
        </authorList>
    </citation>
    <scope>NUCLEOTIDE SEQUENCE</scope>
    <source>
        <tissue evidence="2">Shoot tissue taken approximately 20 cm above the soil surface</tissue>
    </source>
</reference>
<sequence length="183" mass="20099">MHLAFRGAANALSQVYTQAVAHQKASFLAGERRAMDNVYRWLSSQHEQASELLVADVLAYLQNEIAHRIEDTPASPQHPSSQPPYNFPSANVQSNAFSFGNVAAALNSWMGEPDQRNASISNALPNPLSTNFQSTHLIQSSGYGPIRSLPNGNGARNNYSPQSQDCMHYNSYEPSMDMHHDGP</sequence>
<protein>
    <recommendedName>
        <fullName evidence="3">Holocarboxylase synthetase</fullName>
    </recommendedName>
</protein>
<dbReference type="EMBL" id="GBRH01184792">
    <property type="protein sequence ID" value="JAE13104.1"/>
    <property type="molecule type" value="Transcribed_RNA"/>
</dbReference>
<dbReference type="PANTHER" id="PTHR33675">
    <property type="entry name" value="NUCLEAR RECEPTOR FAMILY 2 GROUP C PROTEIN"/>
    <property type="match status" value="1"/>
</dbReference>
<feature type="region of interest" description="Disordered" evidence="1">
    <location>
        <begin position="142"/>
        <end position="183"/>
    </location>
</feature>
<evidence type="ECO:0008006" key="3">
    <source>
        <dbReference type="Google" id="ProtNLM"/>
    </source>
</evidence>
<proteinExistence type="predicted"/>
<name>A0A0A9FPC4_ARUDO</name>
<evidence type="ECO:0000256" key="1">
    <source>
        <dbReference type="SAM" id="MobiDB-lite"/>
    </source>
</evidence>
<feature type="compositionally biased region" description="Polar residues" evidence="1">
    <location>
        <begin position="150"/>
        <end position="165"/>
    </location>
</feature>
<reference evidence="2" key="2">
    <citation type="journal article" date="2015" name="Data Brief">
        <title>Shoot transcriptome of the giant reed, Arundo donax.</title>
        <authorList>
            <person name="Barrero R.A."/>
            <person name="Guerrero F.D."/>
            <person name="Moolhuijzen P."/>
            <person name="Goolsby J.A."/>
            <person name="Tidwell J."/>
            <person name="Bellgard S.E."/>
            <person name="Bellgard M.I."/>
        </authorList>
    </citation>
    <scope>NUCLEOTIDE SEQUENCE</scope>
    <source>
        <tissue evidence="2">Shoot tissue taken approximately 20 cm above the soil surface</tissue>
    </source>
</reference>
<dbReference type="PANTHER" id="PTHR33675:SF6">
    <property type="entry name" value="OS01G0182500 PROTEIN"/>
    <property type="match status" value="1"/>
</dbReference>
<evidence type="ECO:0000313" key="2">
    <source>
        <dbReference type="EMBL" id="JAE13104.1"/>
    </source>
</evidence>